<reference evidence="2" key="1">
    <citation type="submission" date="2021-02" db="EMBL/GenBank/DDBJ databases">
        <authorList>
            <person name="Nowell W R."/>
        </authorList>
    </citation>
    <scope>NUCLEOTIDE SEQUENCE</scope>
</reference>
<feature type="non-terminal residue" evidence="2">
    <location>
        <position position="1"/>
    </location>
</feature>
<dbReference type="AlphaFoldDB" id="A0A8S3J9W1"/>
<feature type="region of interest" description="Disordered" evidence="1">
    <location>
        <begin position="1"/>
        <end position="22"/>
    </location>
</feature>
<comment type="caution">
    <text evidence="2">The sequence shown here is derived from an EMBL/GenBank/DDBJ whole genome shotgun (WGS) entry which is preliminary data.</text>
</comment>
<dbReference type="Proteomes" id="UP000681720">
    <property type="component" value="Unassembled WGS sequence"/>
</dbReference>
<evidence type="ECO:0000256" key="1">
    <source>
        <dbReference type="SAM" id="MobiDB-lite"/>
    </source>
</evidence>
<accession>A0A8S3J9W1</accession>
<name>A0A8S3J9W1_9BILA</name>
<proteinExistence type="predicted"/>
<organism evidence="2 3">
    <name type="scientific">Rotaria magnacalcarata</name>
    <dbReference type="NCBI Taxonomy" id="392030"/>
    <lineage>
        <taxon>Eukaryota</taxon>
        <taxon>Metazoa</taxon>
        <taxon>Spiralia</taxon>
        <taxon>Gnathifera</taxon>
        <taxon>Rotifera</taxon>
        <taxon>Eurotatoria</taxon>
        <taxon>Bdelloidea</taxon>
        <taxon>Philodinida</taxon>
        <taxon>Philodinidae</taxon>
        <taxon>Rotaria</taxon>
    </lineage>
</organism>
<gene>
    <name evidence="2" type="ORF">GIL414_LOCUS80415</name>
</gene>
<sequence length="53" mass="6026">MDNLQRPYGNGTMPPYSDPHADLYATVHKNRPQQVQPVTWDQLGQVSTSPDSW</sequence>
<evidence type="ECO:0000313" key="3">
    <source>
        <dbReference type="Proteomes" id="UP000681720"/>
    </source>
</evidence>
<evidence type="ECO:0000313" key="2">
    <source>
        <dbReference type="EMBL" id="CAF5212838.1"/>
    </source>
</evidence>
<dbReference type="EMBL" id="CAJOBJ010354829">
    <property type="protein sequence ID" value="CAF5212838.1"/>
    <property type="molecule type" value="Genomic_DNA"/>
</dbReference>
<protein>
    <submittedName>
        <fullName evidence="2">Uncharacterized protein</fullName>
    </submittedName>
</protein>